<evidence type="ECO:0000259" key="4">
    <source>
        <dbReference type="Pfam" id="PF01420"/>
    </source>
</evidence>
<dbReference type="EMBL" id="WIWI01000127">
    <property type="protein sequence ID" value="MQT92646.1"/>
    <property type="molecule type" value="Genomic_DNA"/>
</dbReference>
<name>A0A7X2C685_9PSED</name>
<comment type="similarity">
    <text evidence="1">Belongs to the type-I restriction system S methylase family.</text>
</comment>
<dbReference type="Proteomes" id="UP000489190">
    <property type="component" value="Unassembled WGS sequence"/>
</dbReference>
<evidence type="ECO:0000256" key="1">
    <source>
        <dbReference type="ARBA" id="ARBA00010923"/>
    </source>
</evidence>
<keyword evidence="2" id="KW-0680">Restriction system</keyword>
<dbReference type="CDD" id="cd17260">
    <property type="entry name" value="RMtype1_S_EcoEI-TRD1-CR1_like"/>
    <property type="match status" value="1"/>
</dbReference>
<dbReference type="AlphaFoldDB" id="A0A7X2C685"/>
<feature type="domain" description="Type I restriction modification DNA specificity" evidence="4">
    <location>
        <begin position="30"/>
        <end position="179"/>
    </location>
</feature>
<protein>
    <submittedName>
        <fullName evidence="5">Restriction endonuclease subunit S</fullName>
    </submittedName>
</protein>
<keyword evidence="5" id="KW-0540">Nuclease</keyword>
<dbReference type="PANTHER" id="PTHR30408">
    <property type="entry name" value="TYPE-1 RESTRICTION ENZYME ECOKI SPECIFICITY PROTEIN"/>
    <property type="match status" value="1"/>
</dbReference>
<dbReference type="GO" id="GO:0009307">
    <property type="term" value="P:DNA restriction-modification system"/>
    <property type="evidence" value="ECO:0007669"/>
    <property type="project" value="UniProtKB-KW"/>
</dbReference>
<dbReference type="InterPro" id="IPR000055">
    <property type="entry name" value="Restrct_endonuc_typeI_TRD"/>
</dbReference>
<dbReference type="InterPro" id="IPR044946">
    <property type="entry name" value="Restrct_endonuc_typeI_TRD_sf"/>
</dbReference>
<dbReference type="GO" id="GO:0003677">
    <property type="term" value="F:DNA binding"/>
    <property type="evidence" value="ECO:0007669"/>
    <property type="project" value="UniProtKB-KW"/>
</dbReference>
<reference evidence="5 6" key="1">
    <citation type="submission" date="2019-10" db="EMBL/GenBank/DDBJ databases">
        <title>Evaluation of single-gene subtyping targets for Pseudomonas.</title>
        <authorList>
            <person name="Reichler S.J."/>
            <person name="Orsi R.H."/>
            <person name="Wiedmann M."/>
            <person name="Martin N.H."/>
            <person name="Murphy S.I."/>
        </authorList>
    </citation>
    <scope>NUCLEOTIDE SEQUENCE [LARGE SCALE GENOMIC DNA]</scope>
    <source>
        <strain evidence="5 6">FSL R10-3254</strain>
    </source>
</reference>
<proteinExistence type="inferred from homology"/>
<dbReference type="Gene3D" id="3.90.220.20">
    <property type="entry name" value="DNA methylase specificity domains"/>
    <property type="match status" value="2"/>
</dbReference>
<organism evidence="5 6">
    <name type="scientific">Pseudomonas helleri</name>
    <dbReference type="NCBI Taxonomy" id="1608996"/>
    <lineage>
        <taxon>Bacteria</taxon>
        <taxon>Pseudomonadati</taxon>
        <taxon>Pseudomonadota</taxon>
        <taxon>Gammaproteobacteria</taxon>
        <taxon>Pseudomonadales</taxon>
        <taxon>Pseudomonadaceae</taxon>
        <taxon>Pseudomonas</taxon>
    </lineage>
</organism>
<evidence type="ECO:0000256" key="3">
    <source>
        <dbReference type="ARBA" id="ARBA00023125"/>
    </source>
</evidence>
<dbReference type="InterPro" id="IPR052021">
    <property type="entry name" value="Type-I_RS_S_subunit"/>
</dbReference>
<evidence type="ECO:0000313" key="5">
    <source>
        <dbReference type="EMBL" id="MQT92646.1"/>
    </source>
</evidence>
<dbReference type="Pfam" id="PF01420">
    <property type="entry name" value="Methylase_S"/>
    <property type="match status" value="1"/>
</dbReference>
<evidence type="ECO:0000313" key="6">
    <source>
        <dbReference type="Proteomes" id="UP000489190"/>
    </source>
</evidence>
<keyword evidence="5" id="KW-0378">Hydrolase</keyword>
<keyword evidence="3" id="KW-0238">DNA-binding</keyword>
<sequence>MSSEWTFAPLESCLEALIDYRGKTPEKTDSGIPLITAKIIKRGRIEKATEFIAEDNYASWMRRGIPKEGDIVLTVEAPLGEVAQLGSEKIALAQRVVTLRGKEGVLDNTYLLYLLQTEEMLDQLKARATGTTVLGIKQSELRKVPLSLPPIAQQRSAASILKTLDDRLTLLRETNATLETIAQSLFKSWFVDFDPVRAKAEGFEPEGMDAATAALFPDSFEESELGLVPMGWRMLPLEDAYEINPPRKLKKGKVAPYLDMASVSTQGHVVSSVVEREMGSGTKFINGDTLLARITPCLENGKSAFVDFLSVDQTGWGSTEFVVLRPRAPLPPYHGYLLARHPAFREHAIQSMSGTSGRQRVQNDVLGRYSVAVPSDEIAEAFGDVVGSAQQKIAANQEQAKTLTHLRDTLLPRLISGQLRLPEAEVMVEEICA</sequence>
<dbReference type="GO" id="GO:0004519">
    <property type="term" value="F:endonuclease activity"/>
    <property type="evidence" value="ECO:0007669"/>
    <property type="project" value="UniProtKB-KW"/>
</dbReference>
<dbReference type="PANTHER" id="PTHR30408:SF13">
    <property type="entry name" value="TYPE I RESTRICTION ENZYME HINDI SPECIFICITY SUBUNIT"/>
    <property type="match status" value="1"/>
</dbReference>
<evidence type="ECO:0000256" key="2">
    <source>
        <dbReference type="ARBA" id="ARBA00022747"/>
    </source>
</evidence>
<comment type="caution">
    <text evidence="5">The sequence shown here is derived from an EMBL/GenBank/DDBJ whole genome shotgun (WGS) entry which is preliminary data.</text>
</comment>
<keyword evidence="5" id="KW-0255">Endonuclease</keyword>
<accession>A0A7X2C685</accession>
<gene>
    <name evidence="5" type="ORF">GHO39_26510</name>
</gene>
<dbReference type="SUPFAM" id="SSF116734">
    <property type="entry name" value="DNA methylase specificity domain"/>
    <property type="match status" value="2"/>
</dbReference>
<dbReference type="RefSeq" id="WP_153330884.1">
    <property type="nucleotide sequence ID" value="NZ_WIWI01000127.1"/>
</dbReference>